<proteinExistence type="predicted"/>
<evidence type="ECO:0000313" key="2">
    <source>
        <dbReference type="Proteomes" id="UP000613011"/>
    </source>
</evidence>
<dbReference type="EMBL" id="JAEQNA010000001">
    <property type="protein sequence ID" value="MBL0419418.1"/>
    <property type="molecule type" value="Genomic_DNA"/>
</dbReference>
<keyword evidence="2" id="KW-1185">Reference proteome</keyword>
<protein>
    <submittedName>
        <fullName evidence="1">Uncharacterized protein</fullName>
    </submittedName>
</protein>
<gene>
    <name evidence="1" type="ORF">JI739_03560</name>
</gene>
<dbReference type="AlphaFoldDB" id="A0A936ZLD3"/>
<dbReference type="Gene3D" id="1.10.167.10">
    <property type="entry name" value="Regulator of G-protein Signalling 4, domain 2"/>
    <property type="match status" value="1"/>
</dbReference>
<dbReference type="InterPro" id="IPR044926">
    <property type="entry name" value="RGS_subdomain_2"/>
</dbReference>
<evidence type="ECO:0000313" key="1">
    <source>
        <dbReference type="EMBL" id="MBL0419418.1"/>
    </source>
</evidence>
<organism evidence="1 2">
    <name type="scientific">Ramlibacter aurantiacus</name>
    <dbReference type="NCBI Taxonomy" id="2801330"/>
    <lineage>
        <taxon>Bacteria</taxon>
        <taxon>Pseudomonadati</taxon>
        <taxon>Pseudomonadota</taxon>
        <taxon>Betaproteobacteria</taxon>
        <taxon>Burkholderiales</taxon>
        <taxon>Comamonadaceae</taxon>
        <taxon>Ramlibacter</taxon>
    </lineage>
</organism>
<dbReference type="RefSeq" id="WP_201682449.1">
    <property type="nucleotide sequence ID" value="NZ_JAEQNA010000001.1"/>
</dbReference>
<accession>A0A936ZLD3</accession>
<name>A0A936ZLD3_9BURK</name>
<dbReference type="Proteomes" id="UP000613011">
    <property type="component" value="Unassembled WGS sequence"/>
</dbReference>
<comment type="caution">
    <text evidence="1">The sequence shown here is derived from an EMBL/GenBank/DDBJ whole genome shotgun (WGS) entry which is preliminary data.</text>
</comment>
<sequence>MAWDTPPASQVDLARNHGLPENFNRFAGDPQVDGPWPDHLADLLASRRATRLNQFLAFAVGEQSAESLFLLIALDALQAQSPQERPLLSARMRKAFDPQGDLAPNLSALNRTLLHSALDNPTDESLAALQQVKRNLMETASDAYRRFRLTPDRSTR</sequence>
<reference evidence="1" key="1">
    <citation type="submission" date="2021-01" db="EMBL/GenBank/DDBJ databases">
        <title>Ramlibacter sp. strain AW1 16S ribosomal RNA gene Genome sequencing and assembly.</title>
        <authorList>
            <person name="Kang M."/>
        </authorList>
    </citation>
    <scope>NUCLEOTIDE SEQUENCE</scope>
    <source>
        <strain evidence="1">AW1</strain>
    </source>
</reference>